<dbReference type="RefSeq" id="WP_197719792.1">
    <property type="nucleotide sequence ID" value="NZ_AP018920.1"/>
</dbReference>
<evidence type="ECO:0000313" key="3">
    <source>
        <dbReference type="Proteomes" id="UP000194360"/>
    </source>
</evidence>
<keyword evidence="3" id="KW-1185">Reference proteome</keyword>
<organism evidence="2 3">
    <name type="scientific">Pseudonocardia autotrophica</name>
    <name type="common">Amycolata autotrophica</name>
    <name type="synonym">Nocardia autotrophica</name>
    <dbReference type="NCBI Taxonomy" id="2074"/>
    <lineage>
        <taxon>Bacteria</taxon>
        <taxon>Bacillati</taxon>
        <taxon>Actinomycetota</taxon>
        <taxon>Actinomycetes</taxon>
        <taxon>Pseudonocardiales</taxon>
        <taxon>Pseudonocardiaceae</taxon>
        <taxon>Pseudonocardia</taxon>
    </lineage>
</organism>
<dbReference type="STRING" id="2074.BG845_04467"/>
<gene>
    <name evidence="2" type="ORF">BG845_04467</name>
</gene>
<name>A0A1Y2MRJ3_PSEAH</name>
<feature type="compositionally biased region" description="Low complexity" evidence="1">
    <location>
        <begin position="315"/>
        <end position="355"/>
    </location>
</feature>
<dbReference type="GO" id="GO:0016787">
    <property type="term" value="F:hydrolase activity"/>
    <property type="evidence" value="ECO:0007669"/>
    <property type="project" value="UniProtKB-KW"/>
</dbReference>
<sequence>MTALPQDGDRIALHARDVRFDFSALRTDWIPDEPFASHLIDVLHLLLPEGERWFVEVFSQALPMVRDDALAEDVRGFIGQEAMHASSHQGALDHLGEAGIDVTRYVEQVEWIFGELLGERGLSGDEAREWLVERVGLVAAIEHLTAVLGEWILHSPELDAAGADPQMLDMLRWHGAEEVEHRSVAHDLYVHLDGRYLRRIRAMLVTAPALIRLWASGTAQLCARDPGLRGTPARRARVRDYLRASRRGLVPGPMLFTRAMLSYLNPRFHPANHGDTDAAVAYLAVSPAARAAEAEPSSGTAEPTIDTAAEPTIDTAAEPSRSTATAPTADTAAEPRSSTAAAPSSSTAAEHGGAA</sequence>
<dbReference type="Proteomes" id="UP000194360">
    <property type="component" value="Unassembled WGS sequence"/>
</dbReference>
<dbReference type="AlphaFoldDB" id="A0A1Y2MRJ3"/>
<protein>
    <submittedName>
        <fullName evidence="2">Putative metal-dependent hydrolase</fullName>
    </submittedName>
</protein>
<keyword evidence="2" id="KW-0378">Hydrolase</keyword>
<feature type="region of interest" description="Disordered" evidence="1">
    <location>
        <begin position="293"/>
        <end position="355"/>
    </location>
</feature>
<dbReference type="EMBL" id="MIGB01000027">
    <property type="protein sequence ID" value="OSY37844.1"/>
    <property type="molecule type" value="Genomic_DNA"/>
</dbReference>
<evidence type="ECO:0000313" key="2">
    <source>
        <dbReference type="EMBL" id="OSY37844.1"/>
    </source>
</evidence>
<dbReference type="PANTHER" id="PTHR39456:SF1">
    <property type="entry name" value="METAL-DEPENDENT HYDROLASE"/>
    <property type="match status" value="1"/>
</dbReference>
<dbReference type="PANTHER" id="PTHR39456">
    <property type="entry name" value="METAL-DEPENDENT HYDROLASE"/>
    <property type="match status" value="1"/>
</dbReference>
<proteinExistence type="predicted"/>
<dbReference type="InterPro" id="IPR016516">
    <property type="entry name" value="UCP07580"/>
</dbReference>
<dbReference type="Pfam" id="PF10118">
    <property type="entry name" value="Metal_hydrol"/>
    <property type="match status" value="1"/>
</dbReference>
<evidence type="ECO:0000256" key="1">
    <source>
        <dbReference type="SAM" id="MobiDB-lite"/>
    </source>
</evidence>
<comment type="caution">
    <text evidence="2">The sequence shown here is derived from an EMBL/GenBank/DDBJ whole genome shotgun (WGS) entry which is preliminary data.</text>
</comment>
<accession>A0A1Y2MRJ3</accession>
<reference evidence="2 3" key="1">
    <citation type="submission" date="2016-09" db="EMBL/GenBank/DDBJ databases">
        <title>Pseudonocardia autotrophica DSM535, a candidate organism with high potential of specific P450 cytochromes.</title>
        <authorList>
            <person name="Grumaz C."/>
            <person name="Vainshtein Y."/>
            <person name="Kirstahler P."/>
            <person name="Sohn K."/>
        </authorList>
    </citation>
    <scope>NUCLEOTIDE SEQUENCE [LARGE SCALE GENOMIC DNA]</scope>
    <source>
        <strain evidence="2 3">DSM 535</strain>
    </source>
</reference>